<dbReference type="RefSeq" id="WP_312857018.1">
    <property type="nucleotide sequence ID" value="NZ_JACHLR010000005.1"/>
</dbReference>
<protein>
    <submittedName>
        <fullName evidence="3">Diguanylate cyclase (GGDEF)-like protein</fullName>
    </submittedName>
</protein>
<sequence length="400" mass="43190">MWPTIGLAPAVYRDLVAPLFTMRMPIVGFGMLFAIVSGLIFLRWRDPIIFALGASAAIVTVVRLIVISRFYQAGGSNQPMAGLVRWETVYTALTFVFAALLAGLNVRVLMVHDPLMLTGTISLVYTFGAGVVSRTACRPRLCTGSLLIAVLPTALAMLWHAAEPDEQALHGEFFLMLAFLLLAVLGMSLDSVRHLYAATLEQLVTRHDLAKLARVDALTGLPNRLMLREAYQTRLEAAQRTGSQLAIHYLDLDGFKAVNDQSGHPAGDRMLREVALRLQGTIRSDDVAFRLGGDEFLLMQAAVAHRDEAELLARRVIKHLSEPYVIDGQDMRISVSVGIALAASFECDLDDLVASADAALYRSKARGKAQLHFANGDAGPTAAGAGSGGLDLREAAAPIV</sequence>
<evidence type="ECO:0000259" key="2">
    <source>
        <dbReference type="PROSITE" id="PS50887"/>
    </source>
</evidence>
<feature type="domain" description="GGDEF" evidence="2">
    <location>
        <begin position="243"/>
        <end position="376"/>
    </location>
</feature>
<organism evidence="3 4">
    <name type="scientific">Novosphingobium chloroacetimidivorans</name>
    <dbReference type="NCBI Taxonomy" id="1428314"/>
    <lineage>
        <taxon>Bacteria</taxon>
        <taxon>Pseudomonadati</taxon>
        <taxon>Pseudomonadota</taxon>
        <taxon>Alphaproteobacteria</taxon>
        <taxon>Sphingomonadales</taxon>
        <taxon>Sphingomonadaceae</taxon>
        <taxon>Novosphingobium</taxon>
    </lineage>
</organism>
<dbReference type="Pfam" id="PF00990">
    <property type="entry name" value="GGDEF"/>
    <property type="match status" value="1"/>
</dbReference>
<proteinExistence type="predicted"/>
<dbReference type="AlphaFoldDB" id="A0A7W7K9Q8"/>
<keyword evidence="1" id="KW-0472">Membrane</keyword>
<evidence type="ECO:0000313" key="3">
    <source>
        <dbReference type="EMBL" id="MBB4858309.1"/>
    </source>
</evidence>
<dbReference type="PANTHER" id="PTHR46663:SF2">
    <property type="entry name" value="GGDEF DOMAIN-CONTAINING PROTEIN"/>
    <property type="match status" value="1"/>
</dbReference>
<dbReference type="InterPro" id="IPR043128">
    <property type="entry name" value="Rev_trsase/Diguanyl_cyclase"/>
</dbReference>
<feature type="transmembrane region" description="Helical" evidence="1">
    <location>
        <begin position="48"/>
        <end position="67"/>
    </location>
</feature>
<accession>A0A7W7K9Q8</accession>
<evidence type="ECO:0000313" key="4">
    <source>
        <dbReference type="Proteomes" id="UP000555448"/>
    </source>
</evidence>
<dbReference type="NCBIfam" id="TIGR00254">
    <property type="entry name" value="GGDEF"/>
    <property type="match status" value="1"/>
</dbReference>
<dbReference type="PANTHER" id="PTHR46663">
    <property type="entry name" value="DIGUANYLATE CYCLASE DGCT-RELATED"/>
    <property type="match status" value="1"/>
</dbReference>
<dbReference type="SMART" id="SM00267">
    <property type="entry name" value="GGDEF"/>
    <property type="match status" value="1"/>
</dbReference>
<feature type="transmembrane region" description="Helical" evidence="1">
    <location>
        <begin position="20"/>
        <end position="42"/>
    </location>
</feature>
<name>A0A7W7K9Q8_9SPHN</name>
<comment type="caution">
    <text evidence="3">The sequence shown here is derived from an EMBL/GenBank/DDBJ whole genome shotgun (WGS) entry which is preliminary data.</text>
</comment>
<dbReference type="InterPro" id="IPR052163">
    <property type="entry name" value="DGC-Regulatory_Protein"/>
</dbReference>
<feature type="transmembrane region" description="Helical" evidence="1">
    <location>
        <begin position="168"/>
        <end position="189"/>
    </location>
</feature>
<dbReference type="CDD" id="cd01949">
    <property type="entry name" value="GGDEF"/>
    <property type="match status" value="1"/>
</dbReference>
<dbReference type="InterPro" id="IPR000160">
    <property type="entry name" value="GGDEF_dom"/>
</dbReference>
<gene>
    <name evidence="3" type="ORF">HNO88_001628</name>
</gene>
<feature type="transmembrane region" description="Helical" evidence="1">
    <location>
        <begin position="144"/>
        <end position="162"/>
    </location>
</feature>
<dbReference type="SUPFAM" id="SSF55073">
    <property type="entry name" value="Nucleotide cyclase"/>
    <property type="match status" value="1"/>
</dbReference>
<keyword evidence="1" id="KW-1133">Transmembrane helix</keyword>
<reference evidence="3 4" key="1">
    <citation type="submission" date="2020-08" db="EMBL/GenBank/DDBJ databases">
        <title>Functional genomics of gut bacteria from endangered species of beetles.</title>
        <authorList>
            <person name="Carlos-Shanley C."/>
        </authorList>
    </citation>
    <scope>NUCLEOTIDE SEQUENCE [LARGE SCALE GENOMIC DNA]</scope>
    <source>
        <strain evidence="3 4">S00245</strain>
    </source>
</reference>
<dbReference type="Gene3D" id="3.30.70.270">
    <property type="match status" value="1"/>
</dbReference>
<feature type="transmembrane region" description="Helical" evidence="1">
    <location>
        <begin position="88"/>
        <end position="109"/>
    </location>
</feature>
<dbReference type="InterPro" id="IPR029787">
    <property type="entry name" value="Nucleotide_cyclase"/>
</dbReference>
<keyword evidence="4" id="KW-1185">Reference proteome</keyword>
<keyword evidence="1" id="KW-0812">Transmembrane</keyword>
<dbReference type="PROSITE" id="PS50887">
    <property type="entry name" value="GGDEF"/>
    <property type="match status" value="1"/>
</dbReference>
<dbReference type="Proteomes" id="UP000555448">
    <property type="component" value="Unassembled WGS sequence"/>
</dbReference>
<dbReference type="EMBL" id="JACHLR010000005">
    <property type="protein sequence ID" value="MBB4858309.1"/>
    <property type="molecule type" value="Genomic_DNA"/>
</dbReference>
<evidence type="ECO:0000256" key="1">
    <source>
        <dbReference type="SAM" id="Phobius"/>
    </source>
</evidence>